<accession>A0A8X7BFB1</accession>
<feature type="region of interest" description="Disordered" evidence="1">
    <location>
        <begin position="121"/>
        <end position="150"/>
    </location>
</feature>
<evidence type="ECO:0000313" key="2">
    <source>
        <dbReference type="EMBL" id="GFY28307.1"/>
    </source>
</evidence>
<organism evidence="2 3">
    <name type="scientific">Trichonephila clavipes</name>
    <name type="common">Golden silk orbweaver</name>
    <name type="synonym">Nephila clavipes</name>
    <dbReference type="NCBI Taxonomy" id="2585209"/>
    <lineage>
        <taxon>Eukaryota</taxon>
        <taxon>Metazoa</taxon>
        <taxon>Ecdysozoa</taxon>
        <taxon>Arthropoda</taxon>
        <taxon>Chelicerata</taxon>
        <taxon>Arachnida</taxon>
        <taxon>Araneae</taxon>
        <taxon>Araneomorphae</taxon>
        <taxon>Entelegynae</taxon>
        <taxon>Araneoidea</taxon>
        <taxon>Nephilidae</taxon>
        <taxon>Trichonephila</taxon>
    </lineage>
</organism>
<dbReference type="EMBL" id="BMAU01021383">
    <property type="protein sequence ID" value="GFY28307.1"/>
    <property type="molecule type" value="Genomic_DNA"/>
</dbReference>
<feature type="region of interest" description="Disordered" evidence="1">
    <location>
        <begin position="53"/>
        <end position="77"/>
    </location>
</feature>
<feature type="compositionally biased region" description="Polar residues" evidence="1">
    <location>
        <begin position="122"/>
        <end position="132"/>
    </location>
</feature>
<dbReference type="Proteomes" id="UP000887159">
    <property type="component" value="Unassembled WGS sequence"/>
</dbReference>
<protein>
    <submittedName>
        <fullName evidence="2">Uncharacterized protein</fullName>
    </submittedName>
</protein>
<evidence type="ECO:0000256" key="1">
    <source>
        <dbReference type="SAM" id="MobiDB-lite"/>
    </source>
</evidence>
<evidence type="ECO:0000313" key="3">
    <source>
        <dbReference type="Proteomes" id="UP000887159"/>
    </source>
</evidence>
<gene>
    <name evidence="2" type="ORF">TNCV_4396402</name>
</gene>
<dbReference type="AlphaFoldDB" id="A0A8X7BFB1"/>
<keyword evidence="3" id="KW-1185">Reference proteome</keyword>
<sequence>MSIVRVAEHCTASGLCQVAWWQKYIEIFRHPVRIADGCTLLIFNGKKNIPMEKAPATPGNKEKIPSDIPVQRGKQGNVQCPGGRTLSCVNGMSSVLEVELCPASGYFQCPGGRTLSYVRNAPESSDTQSKRGNFQGKKLHTTPAKPGYTLGNPSNWANRWKELEIVIEIADAPESADNVSKRGNFQGKKLHTRQRYVQWPCSRNPSSVWDMSSVRVVKLSTASEVCSVSEWLNSVLRQGPGGRTLPSTGVSPVWVTFFLSKIRGVGNKLQKSSQLQYMSPGLVETMSSVKGMSSGRVAEIRSISGVFSEA</sequence>
<name>A0A8X7BFB1_TRICX</name>
<comment type="caution">
    <text evidence="2">The sequence shown here is derived from an EMBL/GenBank/DDBJ whole genome shotgun (WGS) entry which is preliminary data.</text>
</comment>
<proteinExistence type="predicted"/>
<reference evidence="2" key="1">
    <citation type="submission" date="2020-08" db="EMBL/GenBank/DDBJ databases">
        <title>Multicomponent nature underlies the extraordinary mechanical properties of spider dragline silk.</title>
        <authorList>
            <person name="Kono N."/>
            <person name="Nakamura H."/>
            <person name="Mori M."/>
            <person name="Yoshida Y."/>
            <person name="Ohtoshi R."/>
            <person name="Malay A.D."/>
            <person name="Moran D.A.P."/>
            <person name="Tomita M."/>
            <person name="Numata K."/>
            <person name="Arakawa K."/>
        </authorList>
    </citation>
    <scope>NUCLEOTIDE SEQUENCE</scope>
</reference>